<reference evidence="1 2" key="1">
    <citation type="submission" date="2015-01" db="EMBL/GenBank/DDBJ databases">
        <title>Evolution of Trichinella species and genotypes.</title>
        <authorList>
            <person name="Korhonen P.K."/>
            <person name="Edoardo P."/>
            <person name="Giuseppe L.R."/>
            <person name="Gasser R.B."/>
        </authorList>
    </citation>
    <scope>NUCLEOTIDE SEQUENCE [LARGE SCALE GENOMIC DNA]</scope>
    <source>
        <strain evidence="1">ISS3</strain>
    </source>
</reference>
<evidence type="ECO:0000313" key="1">
    <source>
        <dbReference type="EMBL" id="KRY35716.1"/>
    </source>
</evidence>
<dbReference type="EMBL" id="JYDH01000050">
    <property type="protein sequence ID" value="KRY35716.1"/>
    <property type="molecule type" value="Genomic_DNA"/>
</dbReference>
<dbReference type="InParanoid" id="A0A0V1BF01"/>
<accession>A0A0V1BF01</accession>
<proteinExistence type="predicted"/>
<gene>
    <name evidence="1" type="ORF">T01_15003</name>
</gene>
<evidence type="ECO:0000313" key="2">
    <source>
        <dbReference type="Proteomes" id="UP000054776"/>
    </source>
</evidence>
<comment type="caution">
    <text evidence="1">The sequence shown here is derived from an EMBL/GenBank/DDBJ whole genome shotgun (WGS) entry which is preliminary data.</text>
</comment>
<name>A0A0V1BF01_TRISP</name>
<keyword evidence="2" id="KW-1185">Reference proteome</keyword>
<dbReference type="AlphaFoldDB" id="A0A0V1BF01"/>
<dbReference type="Proteomes" id="UP000054776">
    <property type="component" value="Unassembled WGS sequence"/>
</dbReference>
<organism evidence="1 2">
    <name type="scientific">Trichinella spiralis</name>
    <name type="common">Trichina worm</name>
    <dbReference type="NCBI Taxonomy" id="6334"/>
    <lineage>
        <taxon>Eukaryota</taxon>
        <taxon>Metazoa</taxon>
        <taxon>Ecdysozoa</taxon>
        <taxon>Nematoda</taxon>
        <taxon>Enoplea</taxon>
        <taxon>Dorylaimia</taxon>
        <taxon>Trichinellida</taxon>
        <taxon>Trichinellidae</taxon>
        <taxon>Trichinella</taxon>
    </lineage>
</organism>
<sequence length="132" mass="15378">MTFKTSVGRGRRDMMETDFYQTLAVVEAHHFKALSSTIESYAMLSANGDRRLNSETIICLTSNSKVHLHNASLKFPHCLIHVHLLILWPWDSVVKVQHHHSIYSHVYDLVSTIQNYNYRSSFLFDQTFYLNC</sequence>
<protein>
    <submittedName>
        <fullName evidence="1">Uncharacterized protein</fullName>
    </submittedName>
</protein>